<name>A0A9D1S8I5_9FIRM</name>
<comment type="catalytic activity">
    <reaction evidence="10">
        <text>uridine(54) in tRNA + (6R)-5,10-methylene-5,6,7,8-tetrahydrofolate + NADPH + H(+) = 5-methyluridine(54) in tRNA + (6S)-5,6,7,8-tetrahydrofolate + NADP(+)</text>
        <dbReference type="Rhea" id="RHEA:62372"/>
        <dbReference type="Rhea" id="RHEA-COMP:10167"/>
        <dbReference type="Rhea" id="RHEA-COMP:10193"/>
        <dbReference type="ChEBI" id="CHEBI:15378"/>
        <dbReference type="ChEBI" id="CHEBI:15636"/>
        <dbReference type="ChEBI" id="CHEBI:57453"/>
        <dbReference type="ChEBI" id="CHEBI:57783"/>
        <dbReference type="ChEBI" id="CHEBI:58349"/>
        <dbReference type="ChEBI" id="CHEBI:65315"/>
        <dbReference type="ChEBI" id="CHEBI:74447"/>
        <dbReference type="EC" id="2.1.1.74"/>
    </reaction>
</comment>
<evidence type="ECO:0000256" key="10">
    <source>
        <dbReference type="HAMAP-Rule" id="MF_01037"/>
    </source>
</evidence>
<dbReference type="HAMAP" id="MF_01037">
    <property type="entry name" value="TrmFO"/>
    <property type="match status" value="1"/>
</dbReference>
<reference evidence="12" key="1">
    <citation type="submission" date="2020-10" db="EMBL/GenBank/DDBJ databases">
        <authorList>
            <person name="Gilroy R."/>
        </authorList>
    </citation>
    <scope>NUCLEOTIDE SEQUENCE</scope>
    <source>
        <strain evidence="12">ChiGjej1B1-1684</strain>
    </source>
</reference>
<evidence type="ECO:0000256" key="2">
    <source>
        <dbReference type="ARBA" id="ARBA00022490"/>
    </source>
</evidence>
<dbReference type="InterPro" id="IPR020595">
    <property type="entry name" value="MnmG-rel_CS"/>
</dbReference>
<keyword evidence="6 10" id="KW-0819">tRNA processing</keyword>
<comment type="similarity">
    <text evidence="10">Belongs to the MnmG family. TrmFO subfamily.</text>
</comment>
<evidence type="ECO:0000313" key="13">
    <source>
        <dbReference type="Proteomes" id="UP000824118"/>
    </source>
</evidence>
<dbReference type="InterPro" id="IPR036188">
    <property type="entry name" value="FAD/NAD-bd_sf"/>
</dbReference>
<feature type="binding site" evidence="10">
    <location>
        <begin position="7"/>
        <end position="12"/>
    </location>
    <ligand>
        <name>FAD</name>
        <dbReference type="ChEBI" id="CHEBI:57692"/>
    </ligand>
</feature>
<evidence type="ECO:0000256" key="3">
    <source>
        <dbReference type="ARBA" id="ARBA00022603"/>
    </source>
</evidence>
<comment type="cofactor">
    <cofactor evidence="1 10">
        <name>FAD</name>
        <dbReference type="ChEBI" id="CHEBI:57692"/>
    </cofactor>
</comment>
<evidence type="ECO:0000256" key="8">
    <source>
        <dbReference type="ARBA" id="ARBA00022857"/>
    </source>
</evidence>
<dbReference type="InterPro" id="IPR004417">
    <property type="entry name" value="TrmFO"/>
</dbReference>
<keyword evidence="4 10" id="KW-0285">Flavoprotein</keyword>
<dbReference type="AlphaFoldDB" id="A0A9D1S8I5"/>
<evidence type="ECO:0000313" key="12">
    <source>
        <dbReference type="EMBL" id="HIU50825.1"/>
    </source>
</evidence>
<dbReference type="GO" id="GO:0050660">
    <property type="term" value="F:flavin adenine dinucleotide binding"/>
    <property type="evidence" value="ECO:0007669"/>
    <property type="project" value="UniProtKB-UniRule"/>
</dbReference>
<dbReference type="SUPFAM" id="SSF51905">
    <property type="entry name" value="FAD/NAD(P)-binding domain"/>
    <property type="match status" value="1"/>
</dbReference>
<dbReference type="Proteomes" id="UP000824118">
    <property type="component" value="Unassembled WGS sequence"/>
</dbReference>
<dbReference type="GO" id="GO:0005829">
    <property type="term" value="C:cytosol"/>
    <property type="evidence" value="ECO:0007669"/>
    <property type="project" value="TreeGrafter"/>
</dbReference>
<evidence type="ECO:0000259" key="11">
    <source>
        <dbReference type="Pfam" id="PF01134"/>
    </source>
</evidence>
<dbReference type="PANTHER" id="PTHR11806:SF2">
    <property type="entry name" value="METHYLENETETRAHYDROFOLATE--TRNA-(URACIL-5-)-METHYLTRANSFERASE TRMFO"/>
    <property type="match status" value="1"/>
</dbReference>
<keyword evidence="7 10" id="KW-0274">FAD</keyword>
<feature type="domain" description="MnmG N-terminal" evidence="11">
    <location>
        <begin position="3"/>
        <end position="372"/>
    </location>
</feature>
<evidence type="ECO:0000256" key="5">
    <source>
        <dbReference type="ARBA" id="ARBA00022679"/>
    </source>
</evidence>
<evidence type="ECO:0000256" key="9">
    <source>
        <dbReference type="ARBA" id="ARBA00023027"/>
    </source>
</evidence>
<gene>
    <name evidence="10 12" type="primary">trmFO</name>
    <name evidence="12" type="ORF">IAD22_07410</name>
</gene>
<keyword evidence="5 10" id="KW-0808">Transferase</keyword>
<keyword evidence="3 10" id="KW-0489">Methyltransferase</keyword>
<dbReference type="PROSITE" id="PS01281">
    <property type="entry name" value="GIDA_2"/>
    <property type="match status" value="1"/>
</dbReference>
<comment type="caution">
    <text evidence="12">The sequence shown here is derived from an EMBL/GenBank/DDBJ whole genome shotgun (WGS) entry which is preliminary data.</text>
</comment>
<comment type="subcellular location">
    <subcellularLocation>
        <location evidence="10">Cytoplasm</location>
    </subcellularLocation>
</comment>
<dbReference type="PANTHER" id="PTHR11806">
    <property type="entry name" value="GLUCOSE INHIBITED DIVISION PROTEIN A"/>
    <property type="match status" value="1"/>
</dbReference>
<comment type="function">
    <text evidence="10">Catalyzes the folate-dependent formation of 5-methyl-uridine at position 54 (M-5-U54) in all tRNAs.</text>
</comment>
<dbReference type="InterPro" id="IPR040131">
    <property type="entry name" value="MnmG_N"/>
</dbReference>
<dbReference type="NCBIfam" id="TIGR00137">
    <property type="entry name" value="gid_trmFO"/>
    <property type="match status" value="1"/>
</dbReference>
<dbReference type="InterPro" id="IPR002218">
    <property type="entry name" value="MnmG-rel"/>
</dbReference>
<dbReference type="EMBL" id="DVNG01000110">
    <property type="protein sequence ID" value="HIU50825.1"/>
    <property type="molecule type" value="Genomic_DNA"/>
</dbReference>
<evidence type="ECO:0000256" key="4">
    <source>
        <dbReference type="ARBA" id="ARBA00022630"/>
    </source>
</evidence>
<evidence type="ECO:0000256" key="1">
    <source>
        <dbReference type="ARBA" id="ARBA00001974"/>
    </source>
</evidence>
<keyword evidence="2 10" id="KW-0963">Cytoplasm</keyword>
<accession>A0A9D1S8I5</accession>
<evidence type="ECO:0000256" key="6">
    <source>
        <dbReference type="ARBA" id="ARBA00022694"/>
    </source>
</evidence>
<dbReference type="EC" id="2.1.1.74" evidence="10"/>
<comment type="catalytic activity">
    <reaction evidence="10">
        <text>uridine(54) in tRNA + (6R)-5,10-methylene-5,6,7,8-tetrahydrofolate + NADH + H(+) = 5-methyluridine(54) in tRNA + (6S)-5,6,7,8-tetrahydrofolate + NAD(+)</text>
        <dbReference type="Rhea" id="RHEA:16873"/>
        <dbReference type="Rhea" id="RHEA-COMP:10167"/>
        <dbReference type="Rhea" id="RHEA-COMP:10193"/>
        <dbReference type="ChEBI" id="CHEBI:15378"/>
        <dbReference type="ChEBI" id="CHEBI:15636"/>
        <dbReference type="ChEBI" id="CHEBI:57453"/>
        <dbReference type="ChEBI" id="CHEBI:57540"/>
        <dbReference type="ChEBI" id="CHEBI:57945"/>
        <dbReference type="ChEBI" id="CHEBI:65315"/>
        <dbReference type="ChEBI" id="CHEBI:74447"/>
        <dbReference type="EC" id="2.1.1.74"/>
    </reaction>
</comment>
<dbReference type="Pfam" id="PF01134">
    <property type="entry name" value="GIDA"/>
    <property type="match status" value="1"/>
</dbReference>
<dbReference type="Gene3D" id="3.50.50.60">
    <property type="entry name" value="FAD/NAD(P)-binding domain"/>
    <property type="match status" value="2"/>
</dbReference>
<dbReference type="GO" id="GO:0047151">
    <property type="term" value="F:tRNA (uracil(54)-C5)-methyltransferase activity, 5,10-methylenetetrahydrofolate-dependent"/>
    <property type="evidence" value="ECO:0007669"/>
    <property type="project" value="UniProtKB-UniRule"/>
</dbReference>
<reference evidence="12" key="2">
    <citation type="journal article" date="2021" name="PeerJ">
        <title>Extensive microbial diversity within the chicken gut microbiome revealed by metagenomics and culture.</title>
        <authorList>
            <person name="Gilroy R."/>
            <person name="Ravi A."/>
            <person name="Getino M."/>
            <person name="Pursley I."/>
            <person name="Horton D.L."/>
            <person name="Alikhan N.F."/>
            <person name="Baker D."/>
            <person name="Gharbi K."/>
            <person name="Hall N."/>
            <person name="Watson M."/>
            <person name="Adriaenssens E.M."/>
            <person name="Foster-Nyarko E."/>
            <person name="Jarju S."/>
            <person name="Secka A."/>
            <person name="Antonio M."/>
            <person name="Oren A."/>
            <person name="Chaudhuri R.R."/>
            <person name="La Ragione R."/>
            <person name="Hildebrand F."/>
            <person name="Pallen M.J."/>
        </authorList>
    </citation>
    <scope>NUCLEOTIDE SEQUENCE</scope>
    <source>
        <strain evidence="12">ChiGjej1B1-1684</strain>
    </source>
</reference>
<organism evidence="12 13">
    <name type="scientific">Candidatus Limousia pullorum</name>
    <dbReference type="NCBI Taxonomy" id="2840860"/>
    <lineage>
        <taxon>Bacteria</taxon>
        <taxon>Bacillati</taxon>
        <taxon>Bacillota</taxon>
        <taxon>Clostridia</taxon>
        <taxon>Eubacteriales</taxon>
        <taxon>Oscillospiraceae</taxon>
        <taxon>Oscillospiraceae incertae sedis</taxon>
        <taxon>Candidatus Limousia</taxon>
    </lineage>
</organism>
<protein>
    <recommendedName>
        <fullName evidence="10">Methylenetetrahydrofolate--tRNA-(uracil-5-)-methyltransferase TrmFO</fullName>
        <ecNumber evidence="10">2.1.1.74</ecNumber>
    </recommendedName>
    <alternativeName>
        <fullName evidence="10">Folate-dependent tRNA (uracil-5-)-methyltransferase</fullName>
    </alternativeName>
    <alternativeName>
        <fullName evidence="10">Folate-dependent tRNA(M-5-U54)-methyltransferase</fullName>
    </alternativeName>
</protein>
<sequence length="451" mass="50148">MHINVIGAGLAGCEAAFQSAQRGLKVYLYEMKPQKKTPAHKSDMFSELVCSNSLKADRVESAAGMLKEEMRVMNSLLMECADQCRVPAGGALAVDRDKFSAMVTDRIRNHPNIQVVEKEVLNLDEFIQDKDGITVIASGPLTSESLSKSIQEKFGGALSFFDAAAPIVSAESIDMEHAFTASRYGKGDGDDYINCPMNKEEYENFHRELVNAERAPLHDFDVNNPKVYEGCMPIEIMAQRGEDTIRFGPMKPVGLRDPKTGHRPWAVLQLRKENALGSMYNLVGFQTNLKFPEQKRVFGLIPALKNAEYYRYGVMHRNTFLNSPKILNSDYSAREYPNLFFAGQMTGVEGYMESASSGLLAGMNAARRALGMETLTMPETSMTGALSRYISCPEVEKFQPMGANLGVLPPLENRPRDKKERAAAYAYRGLEDIEKFLSLSGENFKPANIQK</sequence>
<proteinExistence type="inferred from homology"/>
<dbReference type="NCBIfam" id="NF003739">
    <property type="entry name" value="PRK05335.1"/>
    <property type="match status" value="1"/>
</dbReference>
<keyword evidence="9 10" id="KW-0520">NAD</keyword>
<dbReference type="GO" id="GO:0002098">
    <property type="term" value="P:tRNA wobble uridine modification"/>
    <property type="evidence" value="ECO:0007669"/>
    <property type="project" value="TreeGrafter"/>
</dbReference>
<evidence type="ECO:0000256" key="7">
    <source>
        <dbReference type="ARBA" id="ARBA00022827"/>
    </source>
</evidence>
<dbReference type="GO" id="GO:0030488">
    <property type="term" value="P:tRNA methylation"/>
    <property type="evidence" value="ECO:0007669"/>
    <property type="project" value="TreeGrafter"/>
</dbReference>
<keyword evidence="8 10" id="KW-0521">NADP</keyword>